<evidence type="ECO:0000313" key="7">
    <source>
        <dbReference type="Proteomes" id="UP000326865"/>
    </source>
</evidence>
<gene>
    <name evidence="2" type="ORF">DM867_08470</name>
    <name evidence="3" type="ORF">DMP03_10125</name>
    <name evidence="4" type="ORF">DP108_07135</name>
</gene>
<protein>
    <submittedName>
        <fullName evidence="3">Methyltransferase domain-containing protein</fullName>
    </submittedName>
</protein>
<sequence length="186" mass="20505">MGHHTFDADGAAELEDASKRYRRISEEELLWALEPSSETTVADLGSGTGFFTDVIAPVSGHVYAVDIQEEMHEFYREKGVPENVDLVRSGIEELPFETDELNAALSTMTYHEFASEAALEELRRVLVLDGKLVIFDWAADGPGNAGPPVDERYNIDETTTKLNAAGFDVSFQAMRSDTFLVIASPD</sequence>
<dbReference type="InterPro" id="IPR013216">
    <property type="entry name" value="Methyltransf_11"/>
</dbReference>
<comment type="caution">
    <text evidence="3">The sequence shown here is derived from an EMBL/GenBank/DDBJ whole genome shotgun (WGS) entry which is preliminary data.</text>
</comment>
<keyword evidence="7" id="KW-1185">Reference proteome</keyword>
<proteinExistence type="predicted"/>
<evidence type="ECO:0000259" key="1">
    <source>
        <dbReference type="Pfam" id="PF08241"/>
    </source>
</evidence>
<accession>A0A5N5U6P5</accession>
<dbReference type="Gene3D" id="3.40.50.150">
    <property type="entry name" value="Vaccinia Virus protein VP39"/>
    <property type="match status" value="1"/>
</dbReference>
<dbReference type="Pfam" id="PF08241">
    <property type="entry name" value="Methyltransf_11"/>
    <property type="match status" value="1"/>
</dbReference>
<keyword evidence="3" id="KW-0489">Methyltransferase</keyword>
<dbReference type="Proteomes" id="UP000326865">
    <property type="component" value="Unassembled WGS sequence"/>
</dbReference>
<dbReference type="PANTHER" id="PTHR43591:SF110">
    <property type="entry name" value="RHODANESE DOMAIN-CONTAINING PROTEIN"/>
    <property type="match status" value="1"/>
</dbReference>
<dbReference type="Proteomes" id="UP000326302">
    <property type="component" value="Unassembled WGS sequence"/>
</dbReference>
<dbReference type="Proteomes" id="UP000326207">
    <property type="component" value="Unassembled WGS sequence"/>
</dbReference>
<accession>A0A5N5UJP4</accession>
<dbReference type="CDD" id="cd02440">
    <property type="entry name" value="AdoMet_MTases"/>
    <property type="match status" value="1"/>
</dbReference>
<dbReference type="EMBL" id="QMDY01000003">
    <property type="protein sequence ID" value="KAB7518916.1"/>
    <property type="molecule type" value="Genomic_DNA"/>
</dbReference>
<name>A0A5N5U6P5_9EURY</name>
<evidence type="ECO:0000313" key="2">
    <source>
        <dbReference type="EMBL" id="KAB7513832.1"/>
    </source>
</evidence>
<dbReference type="PANTHER" id="PTHR43591">
    <property type="entry name" value="METHYLTRANSFERASE"/>
    <property type="match status" value="1"/>
</dbReference>
<dbReference type="InterPro" id="IPR029063">
    <property type="entry name" value="SAM-dependent_MTases_sf"/>
</dbReference>
<evidence type="ECO:0000313" key="6">
    <source>
        <dbReference type="Proteomes" id="UP000326302"/>
    </source>
</evidence>
<reference evidence="5 6" key="1">
    <citation type="submission" date="2019-10" db="EMBL/GenBank/DDBJ databases">
        <title>Unraveling microbial dark matter from salterns through culturing: the case of the genus Halosegnis.</title>
        <authorList>
            <person name="Duran-Viseras A."/>
            <person name="Andrei A.-S."/>
            <person name="Vera-Gargallo B."/>
            <person name="Ghai R."/>
            <person name="Sanchez-Porro C."/>
            <person name="Ventosa A."/>
        </authorList>
    </citation>
    <scope>NUCLEOTIDE SEQUENCE [LARGE SCALE GENOMIC DNA]</scope>
    <source>
        <strain evidence="3 6">F17-44</strain>
        <strain evidence="2 7">F18-79</strain>
        <strain evidence="4 5">F19-13</strain>
    </source>
</reference>
<dbReference type="RefSeq" id="WP_152120565.1">
    <property type="nucleotide sequence ID" value="NZ_QJOW01000004.1"/>
</dbReference>
<keyword evidence="3" id="KW-0808">Transferase</keyword>
<evidence type="ECO:0000313" key="4">
    <source>
        <dbReference type="EMBL" id="KAB7518916.1"/>
    </source>
</evidence>
<dbReference type="EMBL" id="QJOW01000004">
    <property type="protein sequence ID" value="KAB7514234.1"/>
    <property type="molecule type" value="Genomic_DNA"/>
</dbReference>
<feature type="domain" description="Methyltransferase type 11" evidence="1">
    <location>
        <begin position="43"/>
        <end position="134"/>
    </location>
</feature>
<dbReference type="AlphaFoldDB" id="A0A5N5U6P5"/>
<organism evidence="3 6">
    <name type="scientific">Halosegnis rubeus</name>
    <dbReference type="NCBI Taxonomy" id="2212850"/>
    <lineage>
        <taxon>Archaea</taxon>
        <taxon>Methanobacteriati</taxon>
        <taxon>Methanobacteriota</taxon>
        <taxon>Stenosarchaea group</taxon>
        <taxon>Halobacteria</taxon>
        <taxon>Halobacteriales</taxon>
        <taxon>Natronomonadaceae</taxon>
        <taxon>Halosegnis</taxon>
    </lineage>
</organism>
<dbReference type="GO" id="GO:0008757">
    <property type="term" value="F:S-adenosylmethionine-dependent methyltransferase activity"/>
    <property type="evidence" value="ECO:0007669"/>
    <property type="project" value="InterPro"/>
</dbReference>
<dbReference type="SUPFAM" id="SSF53335">
    <property type="entry name" value="S-adenosyl-L-methionine-dependent methyltransferases"/>
    <property type="match status" value="1"/>
</dbReference>
<dbReference type="EMBL" id="QKKZ01000003">
    <property type="protein sequence ID" value="KAB7513832.1"/>
    <property type="molecule type" value="Genomic_DNA"/>
</dbReference>
<accession>A0A5N5U814</accession>
<evidence type="ECO:0000313" key="3">
    <source>
        <dbReference type="EMBL" id="KAB7514234.1"/>
    </source>
</evidence>
<dbReference type="OrthoDB" id="302307at2157"/>
<dbReference type="GO" id="GO:0032259">
    <property type="term" value="P:methylation"/>
    <property type="evidence" value="ECO:0007669"/>
    <property type="project" value="UniProtKB-KW"/>
</dbReference>
<evidence type="ECO:0000313" key="5">
    <source>
        <dbReference type="Proteomes" id="UP000326207"/>
    </source>
</evidence>